<dbReference type="PROSITE" id="PS51078">
    <property type="entry name" value="ICLR_ED"/>
    <property type="match status" value="1"/>
</dbReference>
<accession>M0A3X4</accession>
<dbReference type="SMART" id="SM00346">
    <property type="entry name" value="HTH_ICLR"/>
    <property type="match status" value="1"/>
</dbReference>
<evidence type="ECO:0000313" key="8">
    <source>
        <dbReference type="Proteomes" id="UP000011519"/>
    </source>
</evidence>
<evidence type="ECO:0000256" key="1">
    <source>
        <dbReference type="ARBA" id="ARBA00023015"/>
    </source>
</evidence>
<dbReference type="PANTHER" id="PTHR30136">
    <property type="entry name" value="HELIX-TURN-HELIX TRANSCRIPTIONAL REGULATOR, ICLR FAMILY"/>
    <property type="match status" value="1"/>
</dbReference>
<dbReference type="InterPro" id="IPR036390">
    <property type="entry name" value="WH_DNA-bd_sf"/>
</dbReference>
<dbReference type="InterPro" id="IPR014757">
    <property type="entry name" value="Tscrpt_reg_IclR_C"/>
</dbReference>
<reference evidence="7 8" key="1">
    <citation type="journal article" date="2014" name="PLoS Genet.">
        <title>Phylogenetically driven sequencing of extremely halophilic archaea reveals strategies for static and dynamic osmo-response.</title>
        <authorList>
            <person name="Becker E.A."/>
            <person name="Seitzer P.M."/>
            <person name="Tritt A."/>
            <person name="Larsen D."/>
            <person name="Krusor M."/>
            <person name="Yao A.I."/>
            <person name="Wu D."/>
            <person name="Madern D."/>
            <person name="Eisen J.A."/>
            <person name="Darling A.E."/>
            <person name="Facciotti M.T."/>
        </authorList>
    </citation>
    <scope>NUCLEOTIDE SEQUENCE [LARGE SCALE GENOMIC DNA]</scope>
    <source>
        <strain evidence="7 8">JCM 10989</strain>
    </source>
</reference>
<evidence type="ECO:0000256" key="2">
    <source>
        <dbReference type="ARBA" id="ARBA00023125"/>
    </source>
</evidence>
<dbReference type="STRING" id="1227493.C483_05808"/>
<feature type="region of interest" description="Disordered" evidence="4">
    <location>
        <begin position="1"/>
        <end position="21"/>
    </location>
</feature>
<evidence type="ECO:0000256" key="3">
    <source>
        <dbReference type="ARBA" id="ARBA00023163"/>
    </source>
</evidence>
<sequence>MGMTAGSPGNGAENERDGPRQIKSVRTAATVIDVIKQHQGGSLAEISRELELTKGTVHTYLQTLVECGFVTREDGEYRLSFQFIALGEHVRNETDLYMAGHNEVDELAERTGEYAHLIGEERGRETVLYESRGEFAVAMDYHLRMRETPQHLHDTAAGKAILAHVPVDRRDEILANQEFERQTANTITDAAELRETLADIRERGYALNDEEEIRGMRAVGAPVLDPDETVVGAVSVTAPTSRLKDERFRTEMPERVMETANLIEVNLETARFDS</sequence>
<dbReference type="GO" id="GO:0003677">
    <property type="term" value="F:DNA binding"/>
    <property type="evidence" value="ECO:0007669"/>
    <property type="project" value="UniProtKB-KW"/>
</dbReference>
<dbReference type="Pfam" id="PF09339">
    <property type="entry name" value="HTH_IclR"/>
    <property type="match status" value="1"/>
</dbReference>
<dbReference type="Pfam" id="PF01614">
    <property type="entry name" value="IclR_C"/>
    <property type="match status" value="1"/>
</dbReference>
<dbReference type="Proteomes" id="UP000011519">
    <property type="component" value="Unassembled WGS sequence"/>
</dbReference>
<dbReference type="GO" id="GO:0003700">
    <property type="term" value="F:DNA-binding transcription factor activity"/>
    <property type="evidence" value="ECO:0007669"/>
    <property type="project" value="TreeGrafter"/>
</dbReference>
<dbReference type="Gene3D" id="1.10.10.10">
    <property type="entry name" value="Winged helix-like DNA-binding domain superfamily/Winged helix DNA-binding domain"/>
    <property type="match status" value="1"/>
</dbReference>
<gene>
    <name evidence="7" type="ORF">C483_05808</name>
</gene>
<feature type="domain" description="HTH iclR-type" evidence="5">
    <location>
        <begin position="22"/>
        <end position="81"/>
    </location>
</feature>
<feature type="domain" description="IclR-ED" evidence="6">
    <location>
        <begin position="82"/>
        <end position="269"/>
    </location>
</feature>
<evidence type="ECO:0000313" key="7">
    <source>
        <dbReference type="EMBL" id="ELY93455.1"/>
    </source>
</evidence>
<dbReference type="GO" id="GO:0045892">
    <property type="term" value="P:negative regulation of DNA-templated transcription"/>
    <property type="evidence" value="ECO:0007669"/>
    <property type="project" value="TreeGrafter"/>
</dbReference>
<dbReference type="InterPro" id="IPR005471">
    <property type="entry name" value="Tscrpt_reg_IclR_N"/>
</dbReference>
<dbReference type="AlphaFoldDB" id="M0A3X4"/>
<dbReference type="PANTHER" id="PTHR30136:SF35">
    <property type="entry name" value="HTH-TYPE TRANSCRIPTIONAL REGULATOR RV1719"/>
    <property type="match status" value="1"/>
</dbReference>
<dbReference type="InterPro" id="IPR050707">
    <property type="entry name" value="HTH_MetabolicPath_Reg"/>
</dbReference>
<dbReference type="SUPFAM" id="SSF46785">
    <property type="entry name" value="Winged helix' DNA-binding domain"/>
    <property type="match status" value="1"/>
</dbReference>
<dbReference type="Gene3D" id="3.30.450.40">
    <property type="match status" value="1"/>
</dbReference>
<evidence type="ECO:0000256" key="4">
    <source>
        <dbReference type="SAM" id="MobiDB-lite"/>
    </source>
</evidence>
<name>M0A3X4_9EURY</name>
<proteinExistence type="predicted"/>
<comment type="caution">
    <text evidence="7">The sequence shown here is derived from an EMBL/GenBank/DDBJ whole genome shotgun (WGS) entry which is preliminary data.</text>
</comment>
<evidence type="ECO:0000259" key="6">
    <source>
        <dbReference type="PROSITE" id="PS51078"/>
    </source>
</evidence>
<keyword evidence="3" id="KW-0804">Transcription</keyword>
<dbReference type="EMBL" id="AOIM01000014">
    <property type="protein sequence ID" value="ELY93455.1"/>
    <property type="molecule type" value="Genomic_DNA"/>
</dbReference>
<dbReference type="SUPFAM" id="SSF55781">
    <property type="entry name" value="GAF domain-like"/>
    <property type="match status" value="1"/>
</dbReference>
<dbReference type="InterPro" id="IPR029016">
    <property type="entry name" value="GAF-like_dom_sf"/>
</dbReference>
<dbReference type="InterPro" id="IPR036388">
    <property type="entry name" value="WH-like_DNA-bd_sf"/>
</dbReference>
<keyword evidence="2" id="KW-0238">DNA-binding</keyword>
<keyword evidence="8" id="KW-1185">Reference proteome</keyword>
<dbReference type="PATRIC" id="fig|1227493.4.peg.1134"/>
<keyword evidence="1" id="KW-0805">Transcription regulation</keyword>
<protein>
    <submittedName>
        <fullName evidence="7">IclR family transcriptional regulator</fullName>
    </submittedName>
</protein>
<evidence type="ECO:0000259" key="5">
    <source>
        <dbReference type="PROSITE" id="PS51077"/>
    </source>
</evidence>
<organism evidence="7 8">
    <name type="scientific">Natrialba hulunbeirensis JCM 10989</name>
    <dbReference type="NCBI Taxonomy" id="1227493"/>
    <lineage>
        <taxon>Archaea</taxon>
        <taxon>Methanobacteriati</taxon>
        <taxon>Methanobacteriota</taxon>
        <taxon>Stenosarchaea group</taxon>
        <taxon>Halobacteria</taxon>
        <taxon>Halobacteriales</taxon>
        <taxon>Natrialbaceae</taxon>
        <taxon>Natrialba</taxon>
    </lineage>
</organism>
<dbReference type="PROSITE" id="PS51077">
    <property type="entry name" value="HTH_ICLR"/>
    <property type="match status" value="1"/>
</dbReference>